<accession>A0A9Q3BVK8</accession>
<evidence type="ECO:0000313" key="3">
    <source>
        <dbReference type="Proteomes" id="UP000765509"/>
    </source>
</evidence>
<proteinExistence type="predicted"/>
<dbReference type="Proteomes" id="UP000765509">
    <property type="component" value="Unassembled WGS sequence"/>
</dbReference>
<comment type="caution">
    <text evidence="2">The sequence shown here is derived from an EMBL/GenBank/DDBJ whole genome shotgun (WGS) entry which is preliminary data.</text>
</comment>
<keyword evidence="3" id="KW-1185">Reference proteome</keyword>
<sequence length="100" mass="11012">MEKGNLILSHHVKFDDNIFPFKEISPSKGSFDLLFHESPDQRSEQFTLLPSHLPSESGMDSLTLSSIETENSPNTSTSIPSTDSPKNKGYSCIPNTSTPN</sequence>
<gene>
    <name evidence="2" type="ORF">O181_012996</name>
</gene>
<protein>
    <submittedName>
        <fullName evidence="2">Uncharacterized protein</fullName>
    </submittedName>
</protein>
<name>A0A9Q3BVK8_9BASI</name>
<feature type="region of interest" description="Disordered" evidence="1">
    <location>
        <begin position="51"/>
        <end position="100"/>
    </location>
</feature>
<feature type="compositionally biased region" description="Low complexity" evidence="1">
    <location>
        <begin position="65"/>
        <end position="82"/>
    </location>
</feature>
<dbReference type="OrthoDB" id="2847449at2759"/>
<dbReference type="AlphaFoldDB" id="A0A9Q3BVK8"/>
<evidence type="ECO:0000256" key="1">
    <source>
        <dbReference type="SAM" id="MobiDB-lite"/>
    </source>
</evidence>
<dbReference type="EMBL" id="AVOT02003357">
    <property type="protein sequence ID" value="MBW0473281.1"/>
    <property type="molecule type" value="Genomic_DNA"/>
</dbReference>
<evidence type="ECO:0000313" key="2">
    <source>
        <dbReference type="EMBL" id="MBW0473281.1"/>
    </source>
</evidence>
<organism evidence="2 3">
    <name type="scientific">Austropuccinia psidii MF-1</name>
    <dbReference type="NCBI Taxonomy" id="1389203"/>
    <lineage>
        <taxon>Eukaryota</taxon>
        <taxon>Fungi</taxon>
        <taxon>Dikarya</taxon>
        <taxon>Basidiomycota</taxon>
        <taxon>Pucciniomycotina</taxon>
        <taxon>Pucciniomycetes</taxon>
        <taxon>Pucciniales</taxon>
        <taxon>Sphaerophragmiaceae</taxon>
        <taxon>Austropuccinia</taxon>
    </lineage>
</organism>
<reference evidence="2" key="1">
    <citation type="submission" date="2021-03" db="EMBL/GenBank/DDBJ databases">
        <title>Draft genome sequence of rust myrtle Austropuccinia psidii MF-1, a brazilian biotype.</title>
        <authorList>
            <person name="Quecine M.C."/>
            <person name="Pachon D.M.R."/>
            <person name="Bonatelli M.L."/>
            <person name="Correr F.H."/>
            <person name="Franceschini L.M."/>
            <person name="Leite T.F."/>
            <person name="Margarido G.R.A."/>
            <person name="Almeida C.A."/>
            <person name="Ferrarezi J.A."/>
            <person name="Labate C.A."/>
        </authorList>
    </citation>
    <scope>NUCLEOTIDE SEQUENCE</scope>
    <source>
        <strain evidence="2">MF-1</strain>
    </source>
</reference>